<evidence type="ECO:0000313" key="10">
    <source>
        <dbReference type="EMBL" id="KAL0903654.1"/>
    </source>
</evidence>
<comment type="catalytic activity">
    <reaction evidence="7">
        <text>L-threonyl-[protein] + ATP = O-phospho-L-threonyl-[protein] + ADP + H(+)</text>
        <dbReference type="Rhea" id="RHEA:46608"/>
        <dbReference type="Rhea" id="RHEA-COMP:11060"/>
        <dbReference type="Rhea" id="RHEA-COMP:11605"/>
        <dbReference type="ChEBI" id="CHEBI:15378"/>
        <dbReference type="ChEBI" id="CHEBI:30013"/>
        <dbReference type="ChEBI" id="CHEBI:30616"/>
        <dbReference type="ChEBI" id="CHEBI:61977"/>
        <dbReference type="ChEBI" id="CHEBI:456216"/>
        <dbReference type="EC" id="2.7.11.1"/>
    </reaction>
</comment>
<dbReference type="EMBL" id="JANQDX010000020">
    <property type="protein sequence ID" value="KAL0903654.1"/>
    <property type="molecule type" value="Genomic_DNA"/>
</dbReference>
<keyword evidence="6" id="KW-0067">ATP-binding</keyword>
<organism evidence="10 11">
    <name type="scientific">Dendrobium thyrsiflorum</name>
    <name type="common">Pinecone-like raceme dendrobium</name>
    <name type="synonym">Orchid</name>
    <dbReference type="NCBI Taxonomy" id="117978"/>
    <lineage>
        <taxon>Eukaryota</taxon>
        <taxon>Viridiplantae</taxon>
        <taxon>Streptophyta</taxon>
        <taxon>Embryophyta</taxon>
        <taxon>Tracheophyta</taxon>
        <taxon>Spermatophyta</taxon>
        <taxon>Magnoliopsida</taxon>
        <taxon>Liliopsida</taxon>
        <taxon>Asparagales</taxon>
        <taxon>Orchidaceae</taxon>
        <taxon>Epidendroideae</taxon>
        <taxon>Malaxideae</taxon>
        <taxon>Dendrobiinae</taxon>
        <taxon>Dendrobium</taxon>
    </lineage>
</organism>
<dbReference type="InterPro" id="IPR011009">
    <property type="entry name" value="Kinase-like_dom_sf"/>
</dbReference>
<dbReference type="FunFam" id="1.10.510.10:FF:000046">
    <property type="entry name" value="probable serine/threonine-protein kinase WNK9"/>
    <property type="match status" value="1"/>
</dbReference>
<dbReference type="Proteomes" id="UP001552299">
    <property type="component" value="Unassembled WGS sequence"/>
</dbReference>
<dbReference type="InterPro" id="IPR050588">
    <property type="entry name" value="WNK_Ser-Thr_kinase"/>
</dbReference>
<evidence type="ECO:0000256" key="4">
    <source>
        <dbReference type="ARBA" id="ARBA00022741"/>
    </source>
</evidence>
<reference evidence="10 11" key="1">
    <citation type="journal article" date="2024" name="Plant Biotechnol. J.">
        <title>Dendrobium thyrsiflorum genome and its molecular insights into genes involved in important horticultural traits.</title>
        <authorList>
            <person name="Chen B."/>
            <person name="Wang J.Y."/>
            <person name="Zheng P.J."/>
            <person name="Li K.L."/>
            <person name="Liang Y.M."/>
            <person name="Chen X.F."/>
            <person name="Zhang C."/>
            <person name="Zhao X."/>
            <person name="He X."/>
            <person name="Zhang G.Q."/>
            <person name="Liu Z.J."/>
            <person name="Xu Q."/>
        </authorList>
    </citation>
    <scope>NUCLEOTIDE SEQUENCE [LARGE SCALE GENOMIC DNA]</scope>
    <source>
        <strain evidence="10">GZMU011</strain>
    </source>
</reference>
<dbReference type="Pfam" id="PF00069">
    <property type="entry name" value="Pkinase"/>
    <property type="match status" value="1"/>
</dbReference>
<proteinExistence type="predicted"/>
<dbReference type="PROSITE" id="PS50011">
    <property type="entry name" value="PROTEIN_KINASE_DOM"/>
    <property type="match status" value="1"/>
</dbReference>
<dbReference type="InterPro" id="IPR000719">
    <property type="entry name" value="Prot_kinase_dom"/>
</dbReference>
<dbReference type="Gene3D" id="3.30.200.20">
    <property type="entry name" value="Phosphorylase Kinase, domain 1"/>
    <property type="match status" value="1"/>
</dbReference>
<keyword evidence="5" id="KW-0418">Kinase</keyword>
<evidence type="ECO:0000256" key="2">
    <source>
        <dbReference type="ARBA" id="ARBA00022527"/>
    </source>
</evidence>
<evidence type="ECO:0000313" key="11">
    <source>
        <dbReference type="Proteomes" id="UP001552299"/>
    </source>
</evidence>
<name>A0ABD0TVC7_DENTH</name>
<comment type="caution">
    <text evidence="10">The sequence shown here is derived from an EMBL/GenBank/DDBJ whole genome shotgun (WGS) entry which is preliminary data.</text>
</comment>
<evidence type="ECO:0000256" key="3">
    <source>
        <dbReference type="ARBA" id="ARBA00022679"/>
    </source>
</evidence>
<evidence type="ECO:0000256" key="6">
    <source>
        <dbReference type="ARBA" id="ARBA00022840"/>
    </source>
</evidence>
<evidence type="ECO:0000256" key="1">
    <source>
        <dbReference type="ARBA" id="ARBA00012513"/>
    </source>
</evidence>
<dbReference type="PROSITE" id="PS00108">
    <property type="entry name" value="PROTEIN_KINASE_ST"/>
    <property type="match status" value="1"/>
</dbReference>
<dbReference type="FunFam" id="3.30.200.20:FF:000075">
    <property type="entry name" value="Probable serine/threonine-protein kinase WNK1"/>
    <property type="match status" value="1"/>
</dbReference>
<dbReference type="SUPFAM" id="SSF56112">
    <property type="entry name" value="Protein kinase-like (PK-like)"/>
    <property type="match status" value="1"/>
</dbReference>
<evidence type="ECO:0000256" key="7">
    <source>
        <dbReference type="ARBA" id="ARBA00047899"/>
    </source>
</evidence>
<keyword evidence="3" id="KW-0808">Transferase</keyword>
<evidence type="ECO:0000259" key="9">
    <source>
        <dbReference type="PROSITE" id="PS50011"/>
    </source>
</evidence>
<dbReference type="SMART" id="SM00220">
    <property type="entry name" value="S_TKc"/>
    <property type="match status" value="1"/>
</dbReference>
<dbReference type="PANTHER" id="PTHR13902">
    <property type="entry name" value="SERINE/THREONINE-PROTEIN KINASE WNK WITH NO LYSINE -RELATED"/>
    <property type="match status" value="1"/>
</dbReference>
<dbReference type="GO" id="GO:0005524">
    <property type="term" value="F:ATP binding"/>
    <property type="evidence" value="ECO:0007669"/>
    <property type="project" value="UniProtKB-KW"/>
</dbReference>
<keyword evidence="2" id="KW-0723">Serine/threonine-protein kinase</keyword>
<dbReference type="AlphaFoldDB" id="A0ABD0TVC7"/>
<dbReference type="CDD" id="cd13983">
    <property type="entry name" value="STKc_WNK"/>
    <property type="match status" value="1"/>
</dbReference>
<comment type="catalytic activity">
    <reaction evidence="8">
        <text>L-seryl-[protein] + ATP = O-phospho-L-seryl-[protein] + ADP + H(+)</text>
        <dbReference type="Rhea" id="RHEA:17989"/>
        <dbReference type="Rhea" id="RHEA-COMP:9863"/>
        <dbReference type="Rhea" id="RHEA-COMP:11604"/>
        <dbReference type="ChEBI" id="CHEBI:15378"/>
        <dbReference type="ChEBI" id="CHEBI:29999"/>
        <dbReference type="ChEBI" id="CHEBI:30616"/>
        <dbReference type="ChEBI" id="CHEBI:83421"/>
        <dbReference type="ChEBI" id="CHEBI:456216"/>
        <dbReference type="EC" id="2.7.11.1"/>
    </reaction>
</comment>
<dbReference type="EC" id="2.7.11.1" evidence="1"/>
<dbReference type="Gene3D" id="1.10.510.10">
    <property type="entry name" value="Transferase(Phosphotransferase) domain 1"/>
    <property type="match status" value="1"/>
</dbReference>
<keyword evidence="11" id="KW-1185">Reference proteome</keyword>
<dbReference type="InterPro" id="IPR008271">
    <property type="entry name" value="Ser/Thr_kinase_AS"/>
</dbReference>
<protein>
    <recommendedName>
        <fullName evidence="1">non-specific serine/threonine protein kinase</fullName>
        <ecNumber evidence="1">2.7.11.1</ecNumber>
    </recommendedName>
</protein>
<sequence length="702" mass="80131">MMNVKPQEEDCPDFVEFDPSGRYGRVCALLFLKYNEILGKGASKTVYRAFDEYEGIEVAWNQVKLNDFLQSPQDLERLYCEIHLLKALKHKNIMKFYTSWVDSSKRNINFITELFTSGTLKQYRMRYRKVNLRAVKHWCRQILMGLVYLHSHDPPVIHRDLKCDNIFINGNQGEVKIGDLGLAAILRKSQAVHCVGTPEFMAPEVYEEEYNELVDIYSFGMCVLEMVTFDYPYSECTHPAQIYKKVISGTKPEGLYKVKDPEVRRFVEKCLVTASQRLPAWELLKDPFLQIDGLGPVVDNGDIIEIGHMLWQPSLTLQHSNGSLITDEPYFKNRLEYTDDELEIHGMELFNNQEEEHFGNVDIAIKGRRREDGVVFLRLRITDKHGHVRNIYFPFDVEADTALNVAVEMVSELDITDYEVTRIAEMIDGELSALVPGWKAGLGIDKSTRFYLKNQCKNCTSNVFSCDSPLDFLTLKGPECENIQSYYSSNLECAAVHSRFEEITYQDELLEGDLAISSSHSDELDACGGDSRGCLYHEERDHLCSSNIDVEISSKKKISSELWDLNVNSENKHHEDASNVAYEHENEIQYELSESKGDLHPSPERCNLDQKMEDGLSCSSLLASKGGTMKSFHLGNNRGFHIPSYDQVPDFEVDLNFDKFFSISNPNRNPEPKVTAKSLYTGNNLPSPILRTKSLPVDAVDV</sequence>
<dbReference type="GO" id="GO:0004674">
    <property type="term" value="F:protein serine/threonine kinase activity"/>
    <property type="evidence" value="ECO:0007669"/>
    <property type="project" value="UniProtKB-KW"/>
</dbReference>
<evidence type="ECO:0000256" key="8">
    <source>
        <dbReference type="ARBA" id="ARBA00048679"/>
    </source>
</evidence>
<keyword evidence="4" id="KW-0547">Nucleotide-binding</keyword>
<gene>
    <name evidence="10" type="ORF">M5K25_028046</name>
</gene>
<evidence type="ECO:0000256" key="5">
    <source>
        <dbReference type="ARBA" id="ARBA00022777"/>
    </source>
</evidence>
<feature type="domain" description="Protein kinase" evidence="9">
    <location>
        <begin position="32"/>
        <end position="289"/>
    </location>
</feature>
<accession>A0ABD0TVC7</accession>